<dbReference type="Gene3D" id="3.90.550.20">
    <property type="match status" value="1"/>
</dbReference>
<dbReference type="PANTHER" id="PTHR31834">
    <property type="entry name" value="INITIATION-SPECIFIC ALPHA-1,6-MANNOSYLTRANSFERASE"/>
    <property type="match status" value="1"/>
</dbReference>
<dbReference type="InterPro" id="IPR007577">
    <property type="entry name" value="GlycoTrfase_DXD_sugar-bd_CS"/>
</dbReference>
<sequence length="219" mass="26137">MSIPKIIHQTFKSKKLPLITRWHIFRFLKRNPDYQYEFYDDERIEKFITEEFDDETLRLYKKLNIGAAKADFFRYAVLLKKGGVYLDIDCNVKQNFNQFIKPDDVAVLSPEKNPICYVQWALFYEAGHPFLQKTMELVLENIRKNEFPHDVHKMTGPTVYTAAINDCLSKNPDIPYRTFGIEYAPYLRDKYKLAKFFLYEKKSNHWKKLQLTSTVLKPE</sequence>
<dbReference type="GO" id="GO:0000009">
    <property type="term" value="F:alpha-1,6-mannosyltransferase activity"/>
    <property type="evidence" value="ECO:0007669"/>
    <property type="project" value="InterPro"/>
</dbReference>
<accession>A0A2D1UA61</accession>
<dbReference type="RefSeq" id="WP_099440397.1">
    <property type="nucleotide sequence ID" value="NZ_CP024091.1"/>
</dbReference>
<dbReference type="GO" id="GO:0006487">
    <property type="term" value="P:protein N-linked glycosylation"/>
    <property type="evidence" value="ECO:0007669"/>
    <property type="project" value="TreeGrafter"/>
</dbReference>
<gene>
    <name evidence="1" type="ORF">CPT03_19540</name>
</gene>
<protein>
    <submittedName>
        <fullName evidence="1">Glycosyl transferase</fullName>
    </submittedName>
</protein>
<proteinExistence type="predicted"/>
<dbReference type="KEGG" id="pgs:CPT03_19540"/>
<dbReference type="InterPro" id="IPR039367">
    <property type="entry name" value="Och1-like"/>
</dbReference>
<dbReference type="Pfam" id="PF04488">
    <property type="entry name" value="Gly_transf_sug"/>
    <property type="match status" value="1"/>
</dbReference>
<dbReference type="PANTHER" id="PTHR31834:SF1">
    <property type="entry name" value="INITIATION-SPECIFIC ALPHA-1,6-MANNOSYLTRANSFERASE"/>
    <property type="match status" value="1"/>
</dbReference>
<dbReference type="AlphaFoldDB" id="A0A2D1UA61"/>
<evidence type="ECO:0000313" key="1">
    <source>
        <dbReference type="EMBL" id="ATP58499.1"/>
    </source>
</evidence>
<name>A0A2D1UA61_9SPHI</name>
<dbReference type="OrthoDB" id="277808at2"/>
<organism evidence="1 2">
    <name type="scientific">Pedobacter ginsengisoli</name>
    <dbReference type="NCBI Taxonomy" id="363852"/>
    <lineage>
        <taxon>Bacteria</taxon>
        <taxon>Pseudomonadati</taxon>
        <taxon>Bacteroidota</taxon>
        <taxon>Sphingobacteriia</taxon>
        <taxon>Sphingobacteriales</taxon>
        <taxon>Sphingobacteriaceae</taxon>
        <taxon>Pedobacter</taxon>
    </lineage>
</organism>
<dbReference type="EMBL" id="CP024091">
    <property type="protein sequence ID" value="ATP58499.1"/>
    <property type="molecule type" value="Genomic_DNA"/>
</dbReference>
<dbReference type="InterPro" id="IPR029044">
    <property type="entry name" value="Nucleotide-diphossugar_trans"/>
</dbReference>
<evidence type="ECO:0000313" key="2">
    <source>
        <dbReference type="Proteomes" id="UP000223749"/>
    </source>
</evidence>
<keyword evidence="2" id="KW-1185">Reference proteome</keyword>
<reference evidence="1 2" key="1">
    <citation type="submission" date="2017-10" db="EMBL/GenBank/DDBJ databases">
        <title>Whole genome of Pedobacter ginsengisoli T01R-27 isolated from tomato rhizosphere.</title>
        <authorList>
            <person name="Weon H.-Y."/>
            <person name="Lee S.A."/>
            <person name="Sang M.K."/>
            <person name="Song J."/>
        </authorList>
    </citation>
    <scope>NUCLEOTIDE SEQUENCE [LARGE SCALE GENOMIC DNA]</scope>
    <source>
        <strain evidence="1 2">T01R-27</strain>
    </source>
</reference>
<dbReference type="Proteomes" id="UP000223749">
    <property type="component" value="Chromosome"/>
</dbReference>
<dbReference type="SUPFAM" id="SSF53448">
    <property type="entry name" value="Nucleotide-diphospho-sugar transferases"/>
    <property type="match status" value="1"/>
</dbReference>
<keyword evidence="1" id="KW-0808">Transferase</keyword>